<dbReference type="KEGG" id="ccha:ELD05_10765"/>
<feature type="domain" description="Transposase IS116/IS110/IS902 C-terminal" evidence="1">
    <location>
        <begin position="6"/>
        <end position="44"/>
    </location>
</feature>
<dbReference type="GO" id="GO:0004803">
    <property type="term" value="F:transposase activity"/>
    <property type="evidence" value="ECO:0007669"/>
    <property type="project" value="InterPro"/>
</dbReference>
<name>A0A3T0D931_9FIRM</name>
<dbReference type="Proteomes" id="UP000282930">
    <property type="component" value="Chromosome"/>
</dbReference>
<reference evidence="2 3" key="1">
    <citation type="submission" date="2018-12" db="EMBL/GenBank/DDBJ databases">
        <title>Genome sequence from the cellulolytic species, Caldicellulosiruptor changbaiensis.</title>
        <authorList>
            <person name="Blumer-Schuette S.E."/>
            <person name="Mendoza C."/>
        </authorList>
    </citation>
    <scope>NUCLEOTIDE SEQUENCE [LARGE SCALE GENOMIC DNA]</scope>
    <source>
        <strain evidence="2 3">CBS-Z</strain>
    </source>
</reference>
<proteinExistence type="predicted"/>
<keyword evidence="3" id="KW-1185">Reference proteome</keyword>
<sequence>MDCLQNKLVAYFGLTLSVVQSWQFVGTKNKISKRGSEILRRVLFCGKKYIQNFLKTSCF</sequence>
<dbReference type="InterPro" id="IPR003346">
    <property type="entry name" value="Transposase_20"/>
</dbReference>
<protein>
    <recommendedName>
        <fullName evidence="1">Transposase IS116/IS110/IS902 C-terminal domain-containing protein</fullName>
    </recommendedName>
</protein>
<organism evidence="2 3">
    <name type="scientific">Caldicellulosiruptor changbaiensis</name>
    <dbReference type="NCBI Taxonomy" id="1222016"/>
    <lineage>
        <taxon>Bacteria</taxon>
        <taxon>Bacillati</taxon>
        <taxon>Bacillota</taxon>
        <taxon>Bacillota incertae sedis</taxon>
        <taxon>Caldicellulosiruptorales</taxon>
        <taxon>Caldicellulosiruptoraceae</taxon>
        <taxon>Caldicellulosiruptor</taxon>
    </lineage>
</organism>
<dbReference type="Pfam" id="PF02371">
    <property type="entry name" value="Transposase_20"/>
    <property type="match status" value="1"/>
</dbReference>
<gene>
    <name evidence="2" type="ORF">ELD05_10765</name>
</gene>
<evidence type="ECO:0000259" key="1">
    <source>
        <dbReference type="Pfam" id="PF02371"/>
    </source>
</evidence>
<evidence type="ECO:0000313" key="2">
    <source>
        <dbReference type="EMBL" id="AZT91691.1"/>
    </source>
</evidence>
<dbReference type="AlphaFoldDB" id="A0A3T0D931"/>
<accession>A0A3T0D931</accession>
<dbReference type="GO" id="GO:0006313">
    <property type="term" value="P:DNA transposition"/>
    <property type="evidence" value="ECO:0007669"/>
    <property type="project" value="InterPro"/>
</dbReference>
<dbReference type="GO" id="GO:0003677">
    <property type="term" value="F:DNA binding"/>
    <property type="evidence" value="ECO:0007669"/>
    <property type="project" value="InterPro"/>
</dbReference>
<dbReference type="EMBL" id="CP034791">
    <property type="protein sequence ID" value="AZT91691.1"/>
    <property type="molecule type" value="Genomic_DNA"/>
</dbReference>
<evidence type="ECO:0000313" key="3">
    <source>
        <dbReference type="Proteomes" id="UP000282930"/>
    </source>
</evidence>